<proteinExistence type="predicted"/>
<evidence type="ECO:0000313" key="1">
    <source>
        <dbReference type="EMBL" id="KAF2622447.1"/>
    </source>
</evidence>
<dbReference type="EMBL" id="MU006744">
    <property type="protein sequence ID" value="KAF2622447.1"/>
    <property type="molecule type" value="Genomic_DNA"/>
</dbReference>
<accession>A0ACB6RND3</accession>
<keyword evidence="2" id="KW-1185">Reference proteome</keyword>
<protein>
    <submittedName>
        <fullName evidence="1">Uncharacterized protein</fullName>
    </submittedName>
</protein>
<organism evidence="1 2">
    <name type="scientific">Macroventuria anomochaeta</name>
    <dbReference type="NCBI Taxonomy" id="301207"/>
    <lineage>
        <taxon>Eukaryota</taxon>
        <taxon>Fungi</taxon>
        <taxon>Dikarya</taxon>
        <taxon>Ascomycota</taxon>
        <taxon>Pezizomycotina</taxon>
        <taxon>Dothideomycetes</taxon>
        <taxon>Pleosporomycetidae</taxon>
        <taxon>Pleosporales</taxon>
        <taxon>Pleosporineae</taxon>
        <taxon>Didymellaceae</taxon>
        <taxon>Macroventuria</taxon>
    </lineage>
</organism>
<dbReference type="Proteomes" id="UP000799754">
    <property type="component" value="Unassembled WGS sequence"/>
</dbReference>
<sequence>MRKSHAFGTNRMPLRKVQKSRKPIITAFMSMDRLQNLVNSIPQTATKLSDGACSDAQCTQAKVTSSSKTVLFTEGSHLAIGTEATIAGTNKIVETDSSAGIGLRAITRAEQLPSGRVTDDHTTSEHDPAGIPPSPPSCSSPKAKTPKVGFIKDPSPIDTKRTTTAGLPRSAKSVDFPSLAVLPPARLYGDDQEPSGSNVPFATDEGTSQAHARRAFLRGSVSREVRGPFLVETAMQRLGSYRMLQALFLAHVAPKKLVIATNGATDLVVTVEDIQNVETGDDCEPSPATMGSFMLTTESVVEVVEADDYDPLDTVFQQMEDEITKMSQSPARDFSALNGADKTIDRTINDNEKLWVIGRESHCSITDTEWLLSDKDFGRIAELSVSDVAMKSRTADAEYNPLVYCIQHSSIVEAPSFHCESIVPIDFTFSDDEDQAPEPDGSSGISAMRPTIGSQSCTHPKSGYSRKELPSATISAEYNWLLLDDGLGTATELTVSDVAEANEKEVTAFSEEVAALATPVLQSIAGIKSSLSAHHKLDRPKLRQIFRSTSSTSLINRAPSGGIWSCTVSGSSLT</sequence>
<name>A0ACB6RND3_9PLEO</name>
<evidence type="ECO:0000313" key="2">
    <source>
        <dbReference type="Proteomes" id="UP000799754"/>
    </source>
</evidence>
<gene>
    <name evidence="1" type="ORF">BU25DRAFT_462780</name>
</gene>
<reference evidence="1" key="1">
    <citation type="journal article" date="2020" name="Stud. Mycol.">
        <title>101 Dothideomycetes genomes: a test case for predicting lifestyles and emergence of pathogens.</title>
        <authorList>
            <person name="Haridas S."/>
            <person name="Albert R."/>
            <person name="Binder M."/>
            <person name="Bloem J."/>
            <person name="Labutti K."/>
            <person name="Salamov A."/>
            <person name="Andreopoulos B."/>
            <person name="Baker S."/>
            <person name="Barry K."/>
            <person name="Bills G."/>
            <person name="Bluhm B."/>
            <person name="Cannon C."/>
            <person name="Castanera R."/>
            <person name="Culley D."/>
            <person name="Daum C."/>
            <person name="Ezra D."/>
            <person name="Gonzalez J."/>
            <person name="Henrissat B."/>
            <person name="Kuo A."/>
            <person name="Liang C."/>
            <person name="Lipzen A."/>
            <person name="Lutzoni F."/>
            <person name="Magnuson J."/>
            <person name="Mondo S."/>
            <person name="Nolan M."/>
            <person name="Ohm R."/>
            <person name="Pangilinan J."/>
            <person name="Park H.-J."/>
            <person name="Ramirez L."/>
            <person name="Alfaro M."/>
            <person name="Sun H."/>
            <person name="Tritt A."/>
            <person name="Yoshinaga Y."/>
            <person name="Zwiers L.-H."/>
            <person name="Turgeon B."/>
            <person name="Goodwin S."/>
            <person name="Spatafora J."/>
            <person name="Crous P."/>
            <person name="Grigoriev I."/>
        </authorList>
    </citation>
    <scope>NUCLEOTIDE SEQUENCE</scope>
    <source>
        <strain evidence="1">CBS 525.71</strain>
    </source>
</reference>
<comment type="caution">
    <text evidence="1">The sequence shown here is derived from an EMBL/GenBank/DDBJ whole genome shotgun (WGS) entry which is preliminary data.</text>
</comment>